<dbReference type="InterPro" id="IPR012506">
    <property type="entry name" value="TMEM86B-like"/>
</dbReference>
<keyword evidence="5 6" id="KW-0472">Membrane</keyword>
<sequence length="240" mass="27483">MVEVYCSTFFRGDVSIMKKYGLPLIILLMSILYIFFIPSDQVAIKTLFKLIPMMLIIGYAYLHMPYSKTRIHYMMLTGLFFCMLGDGLIIWWFEFGLAAFLIGHLFYMMGFFTRWKFSVIRFACIVPIAVYSFFIGKELIAALQLNGQESLIIPVLAYITVISLMLWSAIMTGNLWAIAGSILFVISDSILSWNMFVSDISYSDVLIMTTYYSAQFLIARSIAAFQGSNRYSSARHFPVN</sequence>
<comment type="similarity">
    <text evidence="2">Belongs to the TMEM86 family.</text>
</comment>
<evidence type="ECO:0000256" key="3">
    <source>
        <dbReference type="ARBA" id="ARBA00022692"/>
    </source>
</evidence>
<accession>A0A1X7G755</accession>
<evidence type="ECO:0000256" key="2">
    <source>
        <dbReference type="ARBA" id="ARBA00007375"/>
    </source>
</evidence>
<feature type="transmembrane region" description="Helical" evidence="6">
    <location>
        <begin position="175"/>
        <end position="193"/>
    </location>
</feature>
<evidence type="ECO:0000256" key="1">
    <source>
        <dbReference type="ARBA" id="ARBA00004141"/>
    </source>
</evidence>
<keyword evidence="3 6" id="KW-0812">Transmembrane</keyword>
<proteinExistence type="inferred from homology"/>
<feature type="transmembrane region" description="Helical" evidence="6">
    <location>
        <begin position="42"/>
        <end position="61"/>
    </location>
</feature>
<dbReference type="EMBL" id="LT840184">
    <property type="protein sequence ID" value="SMF64698.1"/>
    <property type="molecule type" value="Genomic_DNA"/>
</dbReference>
<organism evidence="7 8">
    <name type="scientific">Paenibacillus uliginis N3/975</name>
    <dbReference type="NCBI Taxonomy" id="1313296"/>
    <lineage>
        <taxon>Bacteria</taxon>
        <taxon>Bacillati</taxon>
        <taxon>Bacillota</taxon>
        <taxon>Bacilli</taxon>
        <taxon>Bacillales</taxon>
        <taxon>Paenibacillaceae</taxon>
        <taxon>Paenibacillus</taxon>
    </lineage>
</organism>
<feature type="transmembrane region" description="Helical" evidence="6">
    <location>
        <begin position="122"/>
        <end position="145"/>
    </location>
</feature>
<evidence type="ECO:0000256" key="5">
    <source>
        <dbReference type="ARBA" id="ARBA00023136"/>
    </source>
</evidence>
<name>A0A1X7G755_9BACL</name>
<dbReference type="GO" id="GO:0016020">
    <property type="term" value="C:membrane"/>
    <property type="evidence" value="ECO:0007669"/>
    <property type="project" value="UniProtKB-SubCell"/>
</dbReference>
<keyword evidence="4 6" id="KW-1133">Transmembrane helix</keyword>
<feature type="transmembrane region" description="Helical" evidence="6">
    <location>
        <begin position="151"/>
        <end position="170"/>
    </location>
</feature>
<feature type="transmembrane region" description="Helical" evidence="6">
    <location>
        <begin position="20"/>
        <end position="36"/>
    </location>
</feature>
<keyword evidence="8" id="KW-1185">Reference proteome</keyword>
<dbReference type="STRING" id="1313296.SAMN05661091_0100"/>
<comment type="subcellular location">
    <subcellularLocation>
        <location evidence="1">Membrane</location>
        <topology evidence="1">Multi-pass membrane protein</topology>
    </subcellularLocation>
</comment>
<evidence type="ECO:0000256" key="6">
    <source>
        <dbReference type="SAM" id="Phobius"/>
    </source>
</evidence>
<feature type="transmembrane region" description="Helical" evidence="6">
    <location>
        <begin position="98"/>
        <end position="115"/>
    </location>
</feature>
<dbReference type="Pfam" id="PF07947">
    <property type="entry name" value="YhhN"/>
    <property type="match status" value="1"/>
</dbReference>
<protein>
    <submittedName>
        <fullName evidence="7">Uncharacterized membrane protein YhhN</fullName>
    </submittedName>
</protein>
<evidence type="ECO:0000256" key="4">
    <source>
        <dbReference type="ARBA" id="ARBA00022989"/>
    </source>
</evidence>
<dbReference type="PANTHER" id="PTHR31885">
    <property type="entry name" value="GH04784P"/>
    <property type="match status" value="1"/>
</dbReference>
<dbReference type="Proteomes" id="UP000192940">
    <property type="component" value="Chromosome I"/>
</dbReference>
<dbReference type="PANTHER" id="PTHR31885:SF6">
    <property type="entry name" value="GH04784P"/>
    <property type="match status" value="1"/>
</dbReference>
<reference evidence="7 8" key="1">
    <citation type="submission" date="2017-04" db="EMBL/GenBank/DDBJ databases">
        <authorList>
            <person name="Afonso C.L."/>
            <person name="Miller P.J."/>
            <person name="Scott M.A."/>
            <person name="Spackman E."/>
            <person name="Goraichik I."/>
            <person name="Dimitrov K.M."/>
            <person name="Suarez D.L."/>
            <person name="Swayne D.E."/>
        </authorList>
    </citation>
    <scope>NUCLEOTIDE SEQUENCE [LARGE SCALE GENOMIC DNA]</scope>
    <source>
        <strain evidence="7 8">N3/975</strain>
    </source>
</reference>
<evidence type="ECO:0000313" key="7">
    <source>
        <dbReference type="EMBL" id="SMF64698.1"/>
    </source>
</evidence>
<evidence type="ECO:0000313" key="8">
    <source>
        <dbReference type="Proteomes" id="UP000192940"/>
    </source>
</evidence>
<dbReference type="GO" id="GO:0016787">
    <property type="term" value="F:hydrolase activity"/>
    <property type="evidence" value="ECO:0007669"/>
    <property type="project" value="TreeGrafter"/>
</dbReference>
<gene>
    <name evidence="7" type="ORF">SAMN05661091_0100</name>
</gene>
<dbReference type="AlphaFoldDB" id="A0A1X7G755"/>